<keyword evidence="2" id="KW-1185">Reference proteome</keyword>
<reference evidence="1 2" key="1">
    <citation type="submission" date="2018-11" db="EMBL/GenBank/DDBJ databases">
        <authorList>
            <consortium name="Pathogen Informatics"/>
        </authorList>
    </citation>
    <scope>NUCLEOTIDE SEQUENCE [LARGE SCALE GENOMIC DNA]</scope>
</reference>
<sequence>MGNIHLLSTVRADRSYKWLSVVDHLPKPLGITPCLRPIIPITSFSIGINEASDLSGLFKDGDIQLYKAHERIRALTKELAMQEDAAVRVSGKTSLYVCHSKPAMIYDIAQEIGCDCHHF</sequence>
<accession>A0A3P6TB63</accession>
<dbReference type="EMBL" id="UYRV01017374">
    <property type="protein sequence ID" value="VDK63118.1"/>
    <property type="molecule type" value="Genomic_DNA"/>
</dbReference>
<name>A0A3P6TB63_CYLGO</name>
<dbReference type="Proteomes" id="UP000271889">
    <property type="component" value="Unassembled WGS sequence"/>
</dbReference>
<proteinExistence type="predicted"/>
<dbReference type="AlphaFoldDB" id="A0A3P6TB63"/>
<evidence type="ECO:0000313" key="1">
    <source>
        <dbReference type="EMBL" id="VDK63118.1"/>
    </source>
</evidence>
<gene>
    <name evidence="1" type="ORF">CGOC_LOCUS5633</name>
</gene>
<organism evidence="1 2">
    <name type="scientific">Cylicostephanus goldi</name>
    <name type="common">Nematode worm</name>
    <dbReference type="NCBI Taxonomy" id="71465"/>
    <lineage>
        <taxon>Eukaryota</taxon>
        <taxon>Metazoa</taxon>
        <taxon>Ecdysozoa</taxon>
        <taxon>Nematoda</taxon>
        <taxon>Chromadorea</taxon>
        <taxon>Rhabditida</taxon>
        <taxon>Rhabditina</taxon>
        <taxon>Rhabditomorpha</taxon>
        <taxon>Strongyloidea</taxon>
        <taxon>Strongylidae</taxon>
        <taxon>Cylicostephanus</taxon>
    </lineage>
</organism>
<protein>
    <submittedName>
        <fullName evidence="1">Uncharacterized protein</fullName>
    </submittedName>
</protein>
<evidence type="ECO:0000313" key="2">
    <source>
        <dbReference type="Proteomes" id="UP000271889"/>
    </source>
</evidence>